<dbReference type="RefSeq" id="WP_044526201.1">
    <property type="nucleotide sequence ID" value="NZ_CP009440.1"/>
</dbReference>
<dbReference type="InterPro" id="IPR036412">
    <property type="entry name" value="HAD-like_sf"/>
</dbReference>
<dbReference type="EMBL" id="CP009440">
    <property type="protein sequence ID" value="AJI52816.1"/>
    <property type="molecule type" value="Genomic_DNA"/>
</dbReference>
<evidence type="ECO:0000313" key="3">
    <source>
        <dbReference type="Proteomes" id="UP000031830"/>
    </source>
</evidence>
<dbReference type="OrthoDB" id="3629246at2"/>
<name>A0A0B6D1S5_9GAMM</name>
<sequence length="328" mass="37143">MQKLKATSKALLILGLGTTVLTSCSNDDDKSNVDPLELYNKVTQLEAAFDEQYGDTFKLPENAKQCTKNITKNSDVFKYMDSKTGYDYTDNSQYSQTAKKLVDSLDNLMYEFKNIGFIKAIEKSGKHPAIMFDIDNTLELTSFNDDYDSKGTKPTPYITDFVKKQCFKDGVDCYFITARYCNTASATTTAKWLKSNLNLTDNQINKYVFLSGSIENSLCASSANDKVAYKDSFRQALSEQRNVYWLMSIGDQMTDWYGSHSGLKVKFPNQLFQSNIVPNNYDNPSNCMLMTVTAPTQSCYDRIKSGILEHGTINYCKNFKDNKYYSGN</sequence>
<proteinExistence type="predicted"/>
<dbReference type="Gene3D" id="3.40.50.1000">
    <property type="entry name" value="HAD superfamily/HAD-like"/>
    <property type="match status" value="1"/>
</dbReference>
<reference evidence="2 3" key="1">
    <citation type="journal article" date="2015" name="Genome Announc.">
        <title>Genome sequencing of 18 francisella strains to aid in assay development and testing.</title>
        <authorList>
            <person name="Johnson S.L."/>
            <person name="Daligault H.E."/>
            <person name="Davenport K.W."/>
            <person name="Coyne S.R."/>
            <person name="Frey K.G."/>
            <person name="Koroleva G.I."/>
            <person name="Broomall S.M."/>
            <person name="Bishop-Lilly K.A."/>
            <person name="Bruce D.C."/>
            <person name="Chertkov O."/>
            <person name="Freitas T."/>
            <person name="Jaissle J."/>
            <person name="Ladner J.T."/>
            <person name="Rosenzweig C.N."/>
            <person name="Gibbons H.S."/>
            <person name="Palacios G.F."/>
            <person name="Redden C.L."/>
            <person name="Xu Y."/>
            <person name="Minogue T.D."/>
            <person name="Chain P.S."/>
        </authorList>
    </citation>
    <scope>NUCLEOTIDE SEQUENCE [LARGE SCALE GENOMIC DNA]</scope>
    <source>
        <strain evidence="2 3">GA01-2794</strain>
    </source>
</reference>
<dbReference type="PROSITE" id="PS51257">
    <property type="entry name" value="PROKAR_LIPOPROTEIN"/>
    <property type="match status" value="1"/>
</dbReference>
<accession>A0A0B6D1S5</accession>
<keyword evidence="1" id="KW-0732">Signal</keyword>
<organism evidence="2 3">
    <name type="scientific">Francisella philomiragia</name>
    <dbReference type="NCBI Taxonomy" id="28110"/>
    <lineage>
        <taxon>Bacteria</taxon>
        <taxon>Pseudomonadati</taxon>
        <taxon>Pseudomonadota</taxon>
        <taxon>Gammaproteobacteria</taxon>
        <taxon>Thiotrichales</taxon>
        <taxon>Francisellaceae</taxon>
        <taxon>Francisella</taxon>
    </lineage>
</organism>
<dbReference type="Pfam" id="PF03767">
    <property type="entry name" value="Acid_phosphat_B"/>
    <property type="match status" value="1"/>
</dbReference>
<dbReference type="InterPro" id="IPR023214">
    <property type="entry name" value="HAD_sf"/>
</dbReference>
<dbReference type="SUPFAM" id="SSF56784">
    <property type="entry name" value="HAD-like"/>
    <property type="match status" value="1"/>
</dbReference>
<evidence type="ECO:0000313" key="2">
    <source>
        <dbReference type="EMBL" id="AJI52816.1"/>
    </source>
</evidence>
<dbReference type="AlphaFoldDB" id="A0A0B6D1S5"/>
<dbReference type="Proteomes" id="UP000031830">
    <property type="component" value="Chromosome"/>
</dbReference>
<dbReference type="InterPro" id="IPR005519">
    <property type="entry name" value="Acid_phosphat_B-like"/>
</dbReference>
<dbReference type="KEGG" id="fpz:LA55_1043"/>
<evidence type="ECO:0000256" key="1">
    <source>
        <dbReference type="ARBA" id="ARBA00022729"/>
    </source>
</evidence>
<gene>
    <name evidence="2" type="ORF">LA55_1043</name>
</gene>
<protein>
    <submittedName>
        <fullName evidence="2">HAD super, subIIIB family protein</fullName>
    </submittedName>
</protein>